<dbReference type="EMBL" id="AYRZ02000005">
    <property type="protein sequence ID" value="PHT81559.1"/>
    <property type="molecule type" value="Genomic_DNA"/>
</dbReference>
<accession>A0A1U8F8Q9</accession>
<proteinExistence type="predicted"/>
<keyword evidence="1" id="KW-0472">Membrane</keyword>
<feature type="transmembrane region" description="Helical" evidence="1">
    <location>
        <begin position="39"/>
        <end position="58"/>
    </location>
</feature>
<dbReference type="InterPro" id="IPR006740">
    <property type="entry name" value="DUF604"/>
</dbReference>
<evidence type="ECO:0000313" key="3">
    <source>
        <dbReference type="Proteomes" id="UP000222542"/>
    </source>
</evidence>
<name>A0A1U8F8Q9_CAPAN</name>
<dbReference type="Pfam" id="PF04646">
    <property type="entry name" value="DUF604"/>
    <property type="match status" value="1"/>
</dbReference>
<dbReference type="GO" id="GO:0008375">
    <property type="term" value="F:acetylglucosaminyltransferase activity"/>
    <property type="evidence" value="ECO:0000318"/>
    <property type="project" value="GO_Central"/>
</dbReference>
<organism evidence="2 3">
    <name type="scientific">Capsicum annuum</name>
    <name type="common">Capsicum pepper</name>
    <dbReference type="NCBI Taxonomy" id="4072"/>
    <lineage>
        <taxon>Eukaryota</taxon>
        <taxon>Viridiplantae</taxon>
        <taxon>Streptophyta</taxon>
        <taxon>Embryophyta</taxon>
        <taxon>Tracheophyta</taxon>
        <taxon>Spermatophyta</taxon>
        <taxon>Magnoliopsida</taxon>
        <taxon>eudicotyledons</taxon>
        <taxon>Gunneridae</taxon>
        <taxon>Pentapetalae</taxon>
        <taxon>asterids</taxon>
        <taxon>lamiids</taxon>
        <taxon>Solanales</taxon>
        <taxon>Solanaceae</taxon>
        <taxon>Solanoideae</taxon>
        <taxon>Capsiceae</taxon>
        <taxon>Capsicum</taxon>
    </lineage>
</organism>
<protein>
    <submittedName>
        <fullName evidence="2">Uncharacterized protein</fullName>
    </submittedName>
</protein>
<keyword evidence="1" id="KW-1133">Transmembrane helix</keyword>
<dbReference type="AlphaFoldDB" id="A0A1U8F8Q9"/>
<keyword evidence="3" id="KW-1185">Reference proteome</keyword>
<dbReference type="OrthoDB" id="421979at2759"/>
<reference evidence="2 3" key="2">
    <citation type="journal article" date="2017" name="Genome Biol.">
        <title>New reference genome sequences of hot pepper reveal the massive evolution of plant disease-resistance genes by retroduplication.</title>
        <authorList>
            <person name="Kim S."/>
            <person name="Park J."/>
            <person name="Yeom S.I."/>
            <person name="Kim Y.M."/>
            <person name="Seo E."/>
            <person name="Kim K.T."/>
            <person name="Kim M.S."/>
            <person name="Lee J.M."/>
            <person name="Cheong K."/>
            <person name="Shin H.S."/>
            <person name="Kim S.B."/>
            <person name="Han K."/>
            <person name="Lee J."/>
            <person name="Park M."/>
            <person name="Lee H.A."/>
            <person name="Lee H.Y."/>
            <person name="Lee Y."/>
            <person name="Oh S."/>
            <person name="Lee J.H."/>
            <person name="Choi E."/>
            <person name="Choi E."/>
            <person name="Lee S.E."/>
            <person name="Jeon J."/>
            <person name="Kim H."/>
            <person name="Choi G."/>
            <person name="Song H."/>
            <person name="Lee J."/>
            <person name="Lee S.C."/>
            <person name="Kwon J.K."/>
            <person name="Lee H.Y."/>
            <person name="Koo N."/>
            <person name="Hong Y."/>
            <person name="Kim R.W."/>
            <person name="Kang W.H."/>
            <person name="Huh J.H."/>
            <person name="Kang B.C."/>
            <person name="Yang T.J."/>
            <person name="Lee Y.H."/>
            <person name="Bennetzen J.L."/>
            <person name="Choi D."/>
        </authorList>
    </citation>
    <scope>NUCLEOTIDE SEQUENCE [LARGE SCALE GENOMIC DNA]</scope>
    <source>
        <strain evidence="3">cv. CM334</strain>
    </source>
</reference>
<dbReference type="SMR" id="A0A1U8F8Q9"/>
<evidence type="ECO:0000256" key="1">
    <source>
        <dbReference type="SAM" id="Phobius"/>
    </source>
</evidence>
<dbReference type="PANTHER" id="PTHR10811">
    <property type="entry name" value="FRINGE-RELATED"/>
    <property type="match status" value="1"/>
</dbReference>
<keyword evidence="1" id="KW-0812">Transmembrane</keyword>
<dbReference type="KEGG" id="cann:107852088"/>
<sequence>MSNNTKSNTNFILHPKKQKKMQSKVTNNKTQCSNGVKNIIMIISFLLIIYLLCFNFSIPNTKSLHTSLSLQNDSSSSSSLSSDTTLEHIVFGIASNEHAWSARKELVKMWWKPGRKMRGCVFLEKMPSNYTNNANDSLLPPICISGDTSRFKYTFRGGTPSAIRVARVVTETVALNHSNVRWYVFGDDDTVFFTENLLKTLSKYDHGLWYYIGSNSEHFLMNKAFSYEMAFGGAGIAISSPLAKVLGKVFDACIERYPHLFGSDARIYSCLAELGVGLTHEPGFHQLDVRGNMFGVLAAHTLRPLVSLHHLEMNDAIFPNMTKMKALEHLYEAAKFDPHRILQQTVCYDRWFTWTVSVSWGYAVQIFTYNLFLPDALRVQESYFPWQTSDLARHYDFDTRPYEPHPCKRQLVYFLDNVSSGIDGKIKTIYKKKTPENCTITMVSPRRLDEIRVVSHKLDLDRKQLLSPRRQCCYVLPSTSRNVMDIEIRECKEDELTYIHP</sequence>
<dbReference type="Gramene" id="PHT81559">
    <property type="protein sequence ID" value="PHT81559"/>
    <property type="gene ID" value="T459_14574"/>
</dbReference>
<comment type="caution">
    <text evidence="2">The sequence shown here is derived from an EMBL/GenBank/DDBJ whole genome shotgun (WGS) entry which is preliminary data.</text>
</comment>
<dbReference type="OMA" id="ENCTITM"/>
<dbReference type="Proteomes" id="UP000222542">
    <property type="component" value="Unassembled WGS sequence"/>
</dbReference>
<reference evidence="2 3" key="1">
    <citation type="journal article" date="2014" name="Nat. Genet.">
        <title>Genome sequence of the hot pepper provides insights into the evolution of pungency in Capsicum species.</title>
        <authorList>
            <person name="Kim S."/>
            <person name="Park M."/>
            <person name="Yeom S.I."/>
            <person name="Kim Y.M."/>
            <person name="Lee J.M."/>
            <person name="Lee H.A."/>
            <person name="Seo E."/>
            <person name="Choi J."/>
            <person name="Cheong K."/>
            <person name="Kim K.T."/>
            <person name="Jung K."/>
            <person name="Lee G.W."/>
            <person name="Oh S.K."/>
            <person name="Bae C."/>
            <person name="Kim S.B."/>
            <person name="Lee H.Y."/>
            <person name="Kim S.Y."/>
            <person name="Kim M.S."/>
            <person name="Kang B.C."/>
            <person name="Jo Y.D."/>
            <person name="Yang H.B."/>
            <person name="Jeong H.J."/>
            <person name="Kang W.H."/>
            <person name="Kwon J.K."/>
            <person name="Shin C."/>
            <person name="Lim J.Y."/>
            <person name="Park J.H."/>
            <person name="Huh J.H."/>
            <person name="Kim J.S."/>
            <person name="Kim B.D."/>
            <person name="Cohen O."/>
            <person name="Paran I."/>
            <person name="Suh M.C."/>
            <person name="Lee S.B."/>
            <person name="Kim Y.K."/>
            <person name="Shin Y."/>
            <person name="Noh S.J."/>
            <person name="Park J."/>
            <person name="Seo Y.S."/>
            <person name="Kwon S.Y."/>
            <person name="Kim H.A."/>
            <person name="Park J.M."/>
            <person name="Kim H.J."/>
            <person name="Choi S.B."/>
            <person name="Bosland P.W."/>
            <person name="Reeves G."/>
            <person name="Jo S.H."/>
            <person name="Lee B.W."/>
            <person name="Cho H.T."/>
            <person name="Choi H.S."/>
            <person name="Lee M.S."/>
            <person name="Yu Y."/>
            <person name="Do Choi Y."/>
            <person name="Park B.S."/>
            <person name="van Deynze A."/>
            <person name="Ashrafi H."/>
            <person name="Hill T."/>
            <person name="Kim W.T."/>
            <person name="Pai H.S."/>
            <person name="Ahn H.K."/>
            <person name="Yeam I."/>
            <person name="Giovannoni J.J."/>
            <person name="Rose J.K."/>
            <person name="Sorensen I."/>
            <person name="Lee S.J."/>
            <person name="Kim R.W."/>
            <person name="Choi I.Y."/>
            <person name="Choi B.S."/>
            <person name="Lim J.S."/>
            <person name="Lee Y.H."/>
            <person name="Choi D."/>
        </authorList>
    </citation>
    <scope>NUCLEOTIDE SEQUENCE [LARGE SCALE GENOMIC DNA]</scope>
    <source>
        <strain evidence="3">cv. CM334</strain>
    </source>
</reference>
<evidence type="ECO:0000313" key="2">
    <source>
        <dbReference type="EMBL" id="PHT81559.1"/>
    </source>
</evidence>
<dbReference type="FunFam" id="3.90.550.50:FF:000006">
    <property type="entry name" value="Fringe-related protein-like"/>
    <property type="match status" value="1"/>
</dbReference>
<gene>
    <name evidence="2" type="ORF">T459_14574</name>
</gene>
<dbReference type="Gene3D" id="3.90.550.50">
    <property type="match status" value="1"/>
</dbReference>
<dbReference type="STRING" id="4072.A0A1U8F8Q9"/>